<evidence type="ECO:0000256" key="1">
    <source>
        <dbReference type="SAM" id="MobiDB-lite"/>
    </source>
</evidence>
<proteinExistence type="predicted"/>
<reference evidence="2 3" key="1">
    <citation type="journal article" date="2023" name="bioRxiv">
        <title>High-quality genome assemblies of four members of thePodospora anserinaspecies complex.</title>
        <authorList>
            <person name="Ament-Velasquez S.L."/>
            <person name="Vogan A.A."/>
            <person name="Wallerman O."/>
            <person name="Hartmann F."/>
            <person name="Gautier V."/>
            <person name="Silar P."/>
            <person name="Giraud T."/>
            <person name="Johannesson H."/>
        </authorList>
    </citation>
    <scope>NUCLEOTIDE SEQUENCE [LARGE SCALE GENOMIC DNA]</scope>
    <source>
        <strain evidence="2 3">CBS 112042</strain>
    </source>
</reference>
<dbReference type="GeneID" id="87892227"/>
<sequence length="51" mass="5721">MDPGTMSSKMQSHHRPTEQLPHSPKTCATSRHSMPPAERPILRKILPSTMV</sequence>
<organism evidence="2 3">
    <name type="scientific">Podospora bellae-mahoneyi</name>
    <dbReference type="NCBI Taxonomy" id="2093777"/>
    <lineage>
        <taxon>Eukaryota</taxon>
        <taxon>Fungi</taxon>
        <taxon>Dikarya</taxon>
        <taxon>Ascomycota</taxon>
        <taxon>Pezizomycotina</taxon>
        <taxon>Sordariomycetes</taxon>
        <taxon>Sordariomycetidae</taxon>
        <taxon>Sordariales</taxon>
        <taxon>Podosporaceae</taxon>
        <taxon>Podospora</taxon>
    </lineage>
</organism>
<feature type="compositionally biased region" description="Polar residues" evidence="1">
    <location>
        <begin position="1"/>
        <end position="10"/>
    </location>
</feature>
<dbReference type="Proteomes" id="UP001322138">
    <property type="component" value="Unassembled WGS sequence"/>
</dbReference>
<feature type="region of interest" description="Disordered" evidence="1">
    <location>
        <begin position="1"/>
        <end position="51"/>
    </location>
</feature>
<protein>
    <submittedName>
        <fullName evidence="2">Uncharacterized protein</fullName>
    </submittedName>
</protein>
<keyword evidence="3" id="KW-1185">Reference proteome</keyword>
<comment type="caution">
    <text evidence="2">The sequence shown here is derived from an EMBL/GenBank/DDBJ whole genome shotgun (WGS) entry which is preliminary data.</text>
</comment>
<evidence type="ECO:0000313" key="3">
    <source>
        <dbReference type="Proteomes" id="UP001322138"/>
    </source>
</evidence>
<name>A0ABR0FHM1_9PEZI</name>
<dbReference type="EMBL" id="JAFFGZ010000007">
    <property type="protein sequence ID" value="KAK4642565.1"/>
    <property type="molecule type" value="Genomic_DNA"/>
</dbReference>
<dbReference type="RefSeq" id="XP_062731541.1">
    <property type="nucleotide sequence ID" value="XM_062872900.1"/>
</dbReference>
<gene>
    <name evidence="2" type="ORF">QC761_0085830</name>
</gene>
<accession>A0ABR0FHM1</accession>
<evidence type="ECO:0000313" key="2">
    <source>
        <dbReference type="EMBL" id="KAK4642565.1"/>
    </source>
</evidence>